<dbReference type="Proteomes" id="UP000011087">
    <property type="component" value="Unassembled WGS sequence"/>
</dbReference>
<dbReference type="AlphaFoldDB" id="L1JYN7"/>
<organism evidence="1">
    <name type="scientific">Guillardia theta (strain CCMP2712)</name>
    <name type="common">Cryptophyte</name>
    <dbReference type="NCBI Taxonomy" id="905079"/>
    <lineage>
        <taxon>Eukaryota</taxon>
        <taxon>Cryptophyceae</taxon>
        <taxon>Pyrenomonadales</taxon>
        <taxon>Geminigeraceae</taxon>
        <taxon>Guillardia</taxon>
    </lineage>
</organism>
<dbReference type="GeneID" id="17310200"/>
<sequence length="75" mass="8220">MLTKLLRTNLTLWTVPGENVTNPGGKENLNPLDDLSSSLHPWGTRIPTLEYGAKDYEQYGEICPSEGPSGGEWAC</sequence>
<protein>
    <submittedName>
        <fullName evidence="1 2">Uncharacterized protein</fullName>
    </submittedName>
</protein>
<gene>
    <name evidence="1" type="ORF">GUITHDRAFT_150372</name>
</gene>
<dbReference type="HOGENOM" id="CLU_2676309_0_0_1"/>
<evidence type="ECO:0000313" key="3">
    <source>
        <dbReference type="Proteomes" id="UP000011087"/>
    </source>
</evidence>
<dbReference type="EMBL" id="JH992970">
    <property type="protein sequence ID" value="EKX53305.1"/>
    <property type="molecule type" value="Genomic_DNA"/>
</dbReference>
<dbReference type="KEGG" id="gtt:GUITHDRAFT_150372"/>
<keyword evidence="3" id="KW-1185">Reference proteome</keyword>
<dbReference type="PaxDb" id="55529-EKX53305"/>
<proteinExistence type="predicted"/>
<evidence type="ECO:0000313" key="2">
    <source>
        <dbReference type="EnsemblProtists" id="EKX53305"/>
    </source>
</evidence>
<name>L1JYN7_GUITC</name>
<accession>L1JYN7</accession>
<reference evidence="3" key="2">
    <citation type="submission" date="2012-11" db="EMBL/GenBank/DDBJ databases">
        <authorList>
            <person name="Kuo A."/>
            <person name="Curtis B.A."/>
            <person name="Tanifuji G."/>
            <person name="Burki F."/>
            <person name="Gruber A."/>
            <person name="Irimia M."/>
            <person name="Maruyama S."/>
            <person name="Arias M.C."/>
            <person name="Ball S.G."/>
            <person name="Gile G.H."/>
            <person name="Hirakawa Y."/>
            <person name="Hopkins J.F."/>
            <person name="Rensing S.A."/>
            <person name="Schmutz J."/>
            <person name="Symeonidi A."/>
            <person name="Elias M."/>
            <person name="Eveleigh R.J."/>
            <person name="Herman E.K."/>
            <person name="Klute M.J."/>
            <person name="Nakayama T."/>
            <person name="Obornik M."/>
            <person name="Reyes-Prieto A."/>
            <person name="Armbrust E.V."/>
            <person name="Aves S.J."/>
            <person name="Beiko R.G."/>
            <person name="Coutinho P."/>
            <person name="Dacks J.B."/>
            <person name="Durnford D.G."/>
            <person name="Fast N.M."/>
            <person name="Green B.R."/>
            <person name="Grisdale C."/>
            <person name="Hempe F."/>
            <person name="Henrissat B."/>
            <person name="Hoppner M.P."/>
            <person name="Ishida K.-I."/>
            <person name="Kim E."/>
            <person name="Koreny L."/>
            <person name="Kroth P.G."/>
            <person name="Liu Y."/>
            <person name="Malik S.-B."/>
            <person name="Maier U.G."/>
            <person name="McRose D."/>
            <person name="Mock T."/>
            <person name="Neilson J.A."/>
            <person name="Onodera N.T."/>
            <person name="Poole A.M."/>
            <person name="Pritham E.J."/>
            <person name="Richards T.A."/>
            <person name="Rocap G."/>
            <person name="Roy S.W."/>
            <person name="Sarai C."/>
            <person name="Schaack S."/>
            <person name="Shirato S."/>
            <person name="Slamovits C.H."/>
            <person name="Spencer D.F."/>
            <person name="Suzuki S."/>
            <person name="Worden A.Z."/>
            <person name="Zauner S."/>
            <person name="Barry K."/>
            <person name="Bell C."/>
            <person name="Bharti A.K."/>
            <person name="Crow J.A."/>
            <person name="Grimwood J."/>
            <person name="Kramer R."/>
            <person name="Lindquist E."/>
            <person name="Lucas S."/>
            <person name="Salamov A."/>
            <person name="McFadden G.I."/>
            <person name="Lane C.E."/>
            <person name="Keeling P.J."/>
            <person name="Gray M.W."/>
            <person name="Grigoriev I.V."/>
            <person name="Archibald J.M."/>
        </authorList>
    </citation>
    <scope>NUCLEOTIDE SEQUENCE</scope>
    <source>
        <strain evidence="3">CCMP2712</strain>
    </source>
</reference>
<dbReference type="EnsemblProtists" id="EKX53305">
    <property type="protein sequence ID" value="EKX53305"/>
    <property type="gene ID" value="GUITHDRAFT_150372"/>
</dbReference>
<evidence type="ECO:0000313" key="1">
    <source>
        <dbReference type="EMBL" id="EKX53305.1"/>
    </source>
</evidence>
<reference evidence="2" key="3">
    <citation type="submission" date="2016-03" db="UniProtKB">
        <authorList>
            <consortium name="EnsemblProtists"/>
        </authorList>
    </citation>
    <scope>IDENTIFICATION</scope>
</reference>
<dbReference type="RefSeq" id="XP_005840285.1">
    <property type="nucleotide sequence ID" value="XM_005840228.1"/>
</dbReference>
<reference evidence="1 3" key="1">
    <citation type="journal article" date="2012" name="Nature">
        <title>Algal genomes reveal evolutionary mosaicism and the fate of nucleomorphs.</title>
        <authorList>
            <consortium name="DOE Joint Genome Institute"/>
            <person name="Curtis B.A."/>
            <person name="Tanifuji G."/>
            <person name="Burki F."/>
            <person name="Gruber A."/>
            <person name="Irimia M."/>
            <person name="Maruyama S."/>
            <person name="Arias M.C."/>
            <person name="Ball S.G."/>
            <person name="Gile G.H."/>
            <person name="Hirakawa Y."/>
            <person name="Hopkins J.F."/>
            <person name="Kuo A."/>
            <person name="Rensing S.A."/>
            <person name="Schmutz J."/>
            <person name="Symeonidi A."/>
            <person name="Elias M."/>
            <person name="Eveleigh R.J."/>
            <person name="Herman E.K."/>
            <person name="Klute M.J."/>
            <person name="Nakayama T."/>
            <person name="Obornik M."/>
            <person name="Reyes-Prieto A."/>
            <person name="Armbrust E.V."/>
            <person name="Aves S.J."/>
            <person name="Beiko R.G."/>
            <person name="Coutinho P."/>
            <person name="Dacks J.B."/>
            <person name="Durnford D.G."/>
            <person name="Fast N.M."/>
            <person name="Green B.R."/>
            <person name="Grisdale C.J."/>
            <person name="Hempel F."/>
            <person name="Henrissat B."/>
            <person name="Hoppner M.P."/>
            <person name="Ishida K."/>
            <person name="Kim E."/>
            <person name="Koreny L."/>
            <person name="Kroth P.G."/>
            <person name="Liu Y."/>
            <person name="Malik S.B."/>
            <person name="Maier U.G."/>
            <person name="McRose D."/>
            <person name="Mock T."/>
            <person name="Neilson J.A."/>
            <person name="Onodera N.T."/>
            <person name="Poole A.M."/>
            <person name="Pritham E.J."/>
            <person name="Richards T.A."/>
            <person name="Rocap G."/>
            <person name="Roy S.W."/>
            <person name="Sarai C."/>
            <person name="Schaack S."/>
            <person name="Shirato S."/>
            <person name="Slamovits C.H."/>
            <person name="Spencer D.F."/>
            <person name="Suzuki S."/>
            <person name="Worden A.Z."/>
            <person name="Zauner S."/>
            <person name="Barry K."/>
            <person name="Bell C."/>
            <person name="Bharti A.K."/>
            <person name="Crow J.A."/>
            <person name="Grimwood J."/>
            <person name="Kramer R."/>
            <person name="Lindquist E."/>
            <person name="Lucas S."/>
            <person name="Salamov A."/>
            <person name="McFadden G.I."/>
            <person name="Lane C.E."/>
            <person name="Keeling P.J."/>
            <person name="Gray M.W."/>
            <person name="Grigoriev I.V."/>
            <person name="Archibald J.M."/>
        </authorList>
    </citation>
    <scope>NUCLEOTIDE SEQUENCE</scope>
    <source>
        <strain evidence="1 3">CCMP2712</strain>
    </source>
</reference>